<sequence length="613" mass="69274">MGEMILNTETNRAEQQLFIKHLVDDVRALELLLQNYTFEDDVIRIGAEQELCLVDNNYNPAGVNLELLKAIDHKQFTTELARYNIEINLDPFELTGDCFTRVESQLRELLKIAGNKAKELDIHLLLAGILPTISKNEVSLDYLTPIPRYYALNDALVASKGGDFKLKIRGVDELYIKHNSVLFEACNTSFQMHLQIPSHDFISSYNWSQAIAGPVLSVCCNSPMLMGRELWKETRIALFQQSLDTRKSGYVLHDQAPRVGFGTRWEEGSVAEIFKKDISKHRVLLTKSIKEGSMDQIKKGLAPQLEALRLHNGTVYRWNRPCYGIGGGKPHLRIENRYIPSGPSVIDEMANFAFWVGLMKGRPKHFDHVPSQMDFKAVKTNFIKAARTGKETIFQWKNEFLSAKKLVLKELLPIAYQGLEKMHIDSADIKRLLGVIEARTKGTSGDQWQVRNYRKLHKEFKTNESLQLLTKAICNNQKDAMPIHRWADVKVSKIKEPANITVSDRMTTHLFKMNEKDYASLALAIMEWNNINHIPIENDQGQFTGLLTSSYLKTLDIPLESSLVGAIMVKDVLTLGPNAKLSEAAAIMQSKGIGCLPICDHGSIIGILSKKDL</sequence>
<dbReference type="Gene3D" id="3.10.580.10">
    <property type="entry name" value="CBS-domain"/>
    <property type="match status" value="1"/>
</dbReference>
<dbReference type="InterPro" id="IPR006336">
    <property type="entry name" value="GCS2"/>
</dbReference>
<dbReference type="PROSITE" id="PS51371">
    <property type="entry name" value="CBS"/>
    <property type="match status" value="1"/>
</dbReference>
<protein>
    <recommendedName>
        <fullName evidence="2">CBS domain-containing protein</fullName>
    </recommendedName>
</protein>
<keyword evidence="4" id="KW-1185">Reference proteome</keyword>
<dbReference type="AlphaFoldDB" id="A0A0P7AHE5"/>
<gene>
    <name evidence="3" type="ORF">I595_2539</name>
</gene>
<dbReference type="PATRIC" id="fig|1300341.3.peg.2703"/>
<dbReference type="PANTHER" id="PTHR36510">
    <property type="entry name" value="GLUTAMATE--CYSTEINE LIGASE 2-RELATED"/>
    <property type="match status" value="1"/>
</dbReference>
<dbReference type="SUPFAM" id="SSF55931">
    <property type="entry name" value="Glutamine synthetase/guanido kinase"/>
    <property type="match status" value="1"/>
</dbReference>
<organism evidence="3 4">
    <name type="scientific">Croceitalea dokdonensis DOKDO 023</name>
    <dbReference type="NCBI Taxonomy" id="1300341"/>
    <lineage>
        <taxon>Bacteria</taxon>
        <taxon>Pseudomonadati</taxon>
        <taxon>Bacteroidota</taxon>
        <taxon>Flavobacteriia</taxon>
        <taxon>Flavobacteriales</taxon>
        <taxon>Flavobacteriaceae</taxon>
        <taxon>Croceitalea</taxon>
    </lineage>
</organism>
<evidence type="ECO:0000313" key="3">
    <source>
        <dbReference type="EMBL" id="KPM31274.1"/>
    </source>
</evidence>
<evidence type="ECO:0000256" key="1">
    <source>
        <dbReference type="PROSITE-ProRule" id="PRU00703"/>
    </source>
</evidence>
<keyword evidence="1" id="KW-0129">CBS domain</keyword>
<dbReference type="InterPro" id="IPR050141">
    <property type="entry name" value="GCL_type2/YbdK_subfam"/>
</dbReference>
<proteinExistence type="predicted"/>
<dbReference type="PANTHER" id="PTHR36510:SF3">
    <property type="entry name" value="CONSERVED PROTEIN"/>
    <property type="match status" value="1"/>
</dbReference>
<evidence type="ECO:0000259" key="2">
    <source>
        <dbReference type="PROSITE" id="PS51371"/>
    </source>
</evidence>
<accession>A0A0P7AHE5</accession>
<comment type="caution">
    <text evidence="3">The sequence shown here is derived from an EMBL/GenBank/DDBJ whole genome shotgun (WGS) entry which is preliminary data.</text>
</comment>
<name>A0A0P7AHE5_9FLAO</name>
<dbReference type="GO" id="GO:0016879">
    <property type="term" value="F:ligase activity, forming carbon-nitrogen bonds"/>
    <property type="evidence" value="ECO:0007669"/>
    <property type="project" value="TreeGrafter"/>
</dbReference>
<dbReference type="InterPro" id="IPR000644">
    <property type="entry name" value="CBS_dom"/>
</dbReference>
<dbReference type="SUPFAM" id="SSF54631">
    <property type="entry name" value="CBS-domain pair"/>
    <property type="match status" value="1"/>
</dbReference>
<dbReference type="Pfam" id="PF00571">
    <property type="entry name" value="CBS"/>
    <property type="match status" value="1"/>
</dbReference>
<dbReference type="InterPro" id="IPR014746">
    <property type="entry name" value="Gln_synth/guanido_kin_cat_dom"/>
</dbReference>
<dbReference type="OrthoDB" id="240589at2"/>
<feature type="domain" description="CBS" evidence="2">
    <location>
        <begin position="568"/>
        <end position="613"/>
    </location>
</feature>
<dbReference type="Pfam" id="PF04107">
    <property type="entry name" value="GCS2"/>
    <property type="match status" value="1"/>
</dbReference>
<dbReference type="STRING" id="1300341.I595_2539"/>
<dbReference type="RefSeq" id="WP_054559590.1">
    <property type="nucleotide sequence ID" value="NZ_LDJX01000005.1"/>
</dbReference>
<reference evidence="3 4" key="1">
    <citation type="submission" date="2015-09" db="EMBL/GenBank/DDBJ databases">
        <title>Genome sequence of the marine flavobacterium Croceitalea dokdonensis DOKDO 023 that contains proton- and sodium-pumping rhodopsins.</title>
        <authorList>
            <person name="Kwon S.-K."/>
            <person name="Lee H.K."/>
            <person name="Kwak M.-J."/>
            <person name="Kim J.F."/>
        </authorList>
    </citation>
    <scope>NUCLEOTIDE SEQUENCE [LARGE SCALE GENOMIC DNA]</scope>
    <source>
        <strain evidence="3 4">DOKDO 023</strain>
    </source>
</reference>
<dbReference type="EMBL" id="LDJX01000005">
    <property type="protein sequence ID" value="KPM31274.1"/>
    <property type="molecule type" value="Genomic_DNA"/>
</dbReference>
<dbReference type="Gene3D" id="3.30.590.20">
    <property type="match status" value="1"/>
</dbReference>
<dbReference type="Proteomes" id="UP000050280">
    <property type="component" value="Unassembled WGS sequence"/>
</dbReference>
<evidence type="ECO:0000313" key="4">
    <source>
        <dbReference type="Proteomes" id="UP000050280"/>
    </source>
</evidence>
<dbReference type="InterPro" id="IPR046342">
    <property type="entry name" value="CBS_dom_sf"/>
</dbReference>